<keyword evidence="5" id="KW-0777">Teichoic acid biosynthesis</keyword>
<feature type="domain" description="Glycosyltransferase 2-like" evidence="7">
    <location>
        <begin position="19"/>
        <end position="99"/>
    </location>
</feature>
<comment type="caution">
    <text evidence="8">The sequence shown here is derived from an EMBL/GenBank/DDBJ whole genome shotgun (WGS) entry which is preliminary data.</text>
</comment>
<evidence type="ECO:0000256" key="3">
    <source>
        <dbReference type="ARBA" id="ARBA00022475"/>
    </source>
</evidence>
<evidence type="ECO:0000256" key="1">
    <source>
        <dbReference type="ARBA" id="ARBA00004202"/>
    </source>
</evidence>
<proteinExistence type="inferred from homology"/>
<sequence length="771" mass="89308">MKFSIITPCQSAELPQLLALRQNLTMQVNQDFEWLIALNTPLDLTTPDWQTAFPVHQITFTGQTLGAARNAAIQAATGDWLVFIDSDDYLTSNALAELAAIDPLPADTLADLYQFPTYEPHTSFVASQDQTNVPDSLPKWGGAKRRQPKNRALNLETAVLGQLTPTTTVAPAALNWLEHKFTRNAGVNRWEQFNRQLKITGKVINRQLVQDHQLSFDETNVLYPDYTFLTQVMARTTAYVRLANPTYIRVKHNDPVNQPSVHQLDVPDRWQQRVAAWQTSLVAITDPDLHLAFSRYCLYRLHRFLYMALATSETVDSATIVDIPNFMTQLHQFLQLVDDEALGEISMLSRHILTRIQRQPVYPRHAINRIVHLRQLGRVIKHRGRGITRLAYTWWFTKLPIKPKTILYESFLGRNFSDSPKAVYNYLQAHYPGQFKHVWISNPGVTGMPKGQPHTIVVKRFGWRYMYYLATSKFQVINMRQPKWFVKRPGTKFLATWHGTPLKHLVFDMDNVASANPLYKQIFFQQSRQWDYLVTANQFSVDVFEHAFMYPVAKMLKSGYPRNDILSAPDRDDRARQIKEKLGIPLDKKIILYAPTWRDDDYYGVGDYKFTLKLDINRLKRELGDEYVLVLRTHYFITEHLDTTGFGDFVYNESSYDDIAELYLISDVLITDYSSVFFDYAILKRPILYFVYDYEKYGSVLRGFYLDMEKDLPGPLLKTNDDVLDALHHLPQVKQDYAAAYAKFSQRFNAWEDGHASQRVVEAFFDESDLK</sequence>
<dbReference type="Pfam" id="PF04464">
    <property type="entry name" value="Glyphos_transf"/>
    <property type="match status" value="1"/>
</dbReference>
<evidence type="ECO:0000313" key="9">
    <source>
        <dbReference type="Proteomes" id="UP000707477"/>
    </source>
</evidence>
<dbReference type="InterPro" id="IPR043148">
    <property type="entry name" value="TagF_C"/>
</dbReference>
<dbReference type="Proteomes" id="UP000707477">
    <property type="component" value="Unassembled WGS sequence"/>
</dbReference>
<accession>A0ABX1L5T1</accession>
<dbReference type="InterPro" id="IPR029044">
    <property type="entry name" value="Nucleotide-diphossugar_trans"/>
</dbReference>
<dbReference type="Gene3D" id="3.90.550.10">
    <property type="entry name" value="Spore Coat Polysaccharide Biosynthesis Protein SpsA, Chain A"/>
    <property type="match status" value="1"/>
</dbReference>
<organism evidence="8 9">
    <name type="scientific">Levilactobacillus tujiorum</name>
    <dbReference type="NCBI Taxonomy" id="2912243"/>
    <lineage>
        <taxon>Bacteria</taxon>
        <taxon>Bacillati</taxon>
        <taxon>Bacillota</taxon>
        <taxon>Bacilli</taxon>
        <taxon>Lactobacillales</taxon>
        <taxon>Lactobacillaceae</taxon>
        <taxon>Levilactobacillus</taxon>
    </lineage>
</organism>
<reference evidence="8 9" key="1">
    <citation type="submission" date="2020-03" db="EMBL/GenBank/DDBJ databases">
        <authorList>
            <person name="Zhang Z."/>
            <person name="Guo Z."/>
            <person name="Hou Q."/>
            <person name="Shen X."/>
        </authorList>
    </citation>
    <scope>NUCLEOTIDE SEQUENCE [LARGE SCALE GENOMIC DNA]</scope>
    <source>
        <strain evidence="8 9">HBUAS51329</strain>
    </source>
</reference>
<dbReference type="Gene3D" id="3.40.50.11820">
    <property type="match status" value="1"/>
</dbReference>
<evidence type="ECO:0000256" key="5">
    <source>
        <dbReference type="ARBA" id="ARBA00022944"/>
    </source>
</evidence>
<keyword evidence="4" id="KW-0808">Transferase</keyword>
<keyword evidence="3" id="KW-1003">Cell membrane</keyword>
<dbReference type="Gene3D" id="3.40.50.12580">
    <property type="match status" value="1"/>
</dbReference>
<evidence type="ECO:0000256" key="2">
    <source>
        <dbReference type="ARBA" id="ARBA00010488"/>
    </source>
</evidence>
<dbReference type="InterPro" id="IPR007554">
    <property type="entry name" value="Glycerophosphate_synth"/>
</dbReference>
<comment type="subcellular location">
    <subcellularLocation>
        <location evidence="1">Cell membrane</location>
        <topology evidence="1">Peripheral membrane protein</topology>
    </subcellularLocation>
</comment>
<protein>
    <submittedName>
        <fullName evidence="8">CDP-glycerol glycerophosphotransferase family protein</fullName>
    </submittedName>
</protein>
<dbReference type="PANTHER" id="PTHR37316">
    <property type="entry name" value="TEICHOIC ACID GLYCEROL-PHOSPHATE PRIMASE"/>
    <property type="match status" value="1"/>
</dbReference>
<name>A0ABX1L5T1_9LACO</name>
<dbReference type="SUPFAM" id="SSF53756">
    <property type="entry name" value="UDP-Glycosyltransferase/glycogen phosphorylase"/>
    <property type="match status" value="1"/>
</dbReference>
<evidence type="ECO:0000256" key="6">
    <source>
        <dbReference type="ARBA" id="ARBA00023136"/>
    </source>
</evidence>
<dbReference type="PANTHER" id="PTHR37316:SF3">
    <property type="entry name" value="TEICHOIC ACID GLYCEROL-PHOSPHATE TRANSFERASE"/>
    <property type="match status" value="1"/>
</dbReference>
<dbReference type="InterPro" id="IPR001173">
    <property type="entry name" value="Glyco_trans_2-like"/>
</dbReference>
<keyword evidence="6" id="KW-0472">Membrane</keyword>
<gene>
    <name evidence="8" type="ORF">HEQ44_09455</name>
</gene>
<evidence type="ECO:0000313" key="8">
    <source>
        <dbReference type="EMBL" id="NLR30415.1"/>
    </source>
</evidence>
<dbReference type="SUPFAM" id="SSF53448">
    <property type="entry name" value="Nucleotide-diphospho-sugar transferases"/>
    <property type="match status" value="1"/>
</dbReference>
<comment type="similarity">
    <text evidence="2">Belongs to the CDP-glycerol glycerophosphotransferase family.</text>
</comment>
<dbReference type="InterPro" id="IPR043149">
    <property type="entry name" value="TagF_N"/>
</dbReference>
<dbReference type="RefSeq" id="WP_168850623.1">
    <property type="nucleotide sequence ID" value="NZ_JAAVSD010000030.1"/>
</dbReference>
<dbReference type="InterPro" id="IPR051612">
    <property type="entry name" value="Teichoic_Acid_Biosynth"/>
</dbReference>
<keyword evidence="9" id="KW-1185">Reference proteome</keyword>
<dbReference type="EMBL" id="JAAVSD010000030">
    <property type="protein sequence ID" value="NLR30415.1"/>
    <property type="molecule type" value="Genomic_DNA"/>
</dbReference>
<evidence type="ECO:0000256" key="4">
    <source>
        <dbReference type="ARBA" id="ARBA00022679"/>
    </source>
</evidence>
<dbReference type="Pfam" id="PF00535">
    <property type="entry name" value="Glycos_transf_2"/>
    <property type="match status" value="1"/>
</dbReference>
<evidence type="ECO:0000259" key="7">
    <source>
        <dbReference type="Pfam" id="PF00535"/>
    </source>
</evidence>